<comment type="caution">
    <text evidence="2">The sequence shown here is derived from an EMBL/GenBank/DDBJ whole genome shotgun (WGS) entry which is preliminary data.</text>
</comment>
<dbReference type="RefSeq" id="WP_118648727.1">
    <property type="nucleotide sequence ID" value="NZ_JACOPK010000009.1"/>
</dbReference>
<dbReference type="EMBL" id="JACOPK010000009">
    <property type="protein sequence ID" value="MBC5696281.1"/>
    <property type="molecule type" value="Genomic_DNA"/>
</dbReference>
<sequence length="66" mass="7569">MQNIDSIPISTDKRCYTVAELQKMLGISRGSVYQLLKTGQFHWFKIGTAIRISKQSFDEWLNGQSC</sequence>
<dbReference type="InterPro" id="IPR010093">
    <property type="entry name" value="SinI_DNA-bd"/>
</dbReference>
<protein>
    <submittedName>
        <fullName evidence="2">Helix-turn-helix domain-containing protein</fullName>
    </submittedName>
</protein>
<dbReference type="InterPro" id="IPR041657">
    <property type="entry name" value="HTH_17"/>
</dbReference>
<name>A0ABR7GPN3_9FIRM</name>
<feature type="domain" description="Helix-turn-helix" evidence="1">
    <location>
        <begin position="16"/>
        <end position="65"/>
    </location>
</feature>
<gene>
    <name evidence="2" type="ORF">H8S02_10045</name>
</gene>
<dbReference type="Pfam" id="PF12728">
    <property type="entry name" value="HTH_17"/>
    <property type="match status" value="1"/>
</dbReference>
<keyword evidence="3" id="KW-1185">Reference proteome</keyword>
<accession>A0ABR7GPN3</accession>
<evidence type="ECO:0000313" key="2">
    <source>
        <dbReference type="EMBL" id="MBC5696281.1"/>
    </source>
</evidence>
<dbReference type="NCBIfam" id="TIGR01764">
    <property type="entry name" value="excise"/>
    <property type="match status" value="1"/>
</dbReference>
<proteinExistence type="predicted"/>
<reference evidence="2 3" key="1">
    <citation type="submission" date="2020-08" db="EMBL/GenBank/DDBJ databases">
        <title>Genome public.</title>
        <authorList>
            <person name="Liu C."/>
            <person name="Sun Q."/>
        </authorList>
    </citation>
    <scope>NUCLEOTIDE SEQUENCE [LARGE SCALE GENOMIC DNA]</scope>
    <source>
        <strain evidence="2 3">M2</strain>
    </source>
</reference>
<dbReference type="Proteomes" id="UP000641741">
    <property type="component" value="Unassembled WGS sequence"/>
</dbReference>
<organism evidence="2 3">
    <name type="scientific">Agathobaculum hominis</name>
    <dbReference type="NCBI Taxonomy" id="2763014"/>
    <lineage>
        <taxon>Bacteria</taxon>
        <taxon>Bacillati</taxon>
        <taxon>Bacillota</taxon>
        <taxon>Clostridia</taxon>
        <taxon>Eubacteriales</taxon>
        <taxon>Butyricicoccaceae</taxon>
        <taxon>Agathobaculum</taxon>
    </lineage>
</organism>
<evidence type="ECO:0000259" key="1">
    <source>
        <dbReference type="Pfam" id="PF12728"/>
    </source>
</evidence>
<evidence type="ECO:0000313" key="3">
    <source>
        <dbReference type="Proteomes" id="UP000641741"/>
    </source>
</evidence>